<name>A0A0C2IUW6_THEKT</name>
<accession>A0A0C2IUW6</accession>
<dbReference type="PANTHER" id="PTHR46428:SF1">
    <property type="entry name" value="KELCH DOMAIN-CONTAINING PROTEIN 10"/>
    <property type="match status" value="1"/>
</dbReference>
<keyword evidence="1" id="KW-0880">Kelch repeat</keyword>
<gene>
    <name evidence="3" type="ORF">RF11_03209</name>
</gene>
<evidence type="ECO:0000256" key="2">
    <source>
        <dbReference type="ARBA" id="ARBA00022737"/>
    </source>
</evidence>
<evidence type="ECO:0000256" key="1">
    <source>
        <dbReference type="ARBA" id="ARBA00022441"/>
    </source>
</evidence>
<evidence type="ECO:0000313" key="4">
    <source>
        <dbReference type="Proteomes" id="UP000031668"/>
    </source>
</evidence>
<keyword evidence="4" id="KW-1185">Reference proteome</keyword>
<dbReference type="GO" id="GO:0032874">
    <property type="term" value="P:positive regulation of stress-activated MAPK cascade"/>
    <property type="evidence" value="ECO:0007669"/>
    <property type="project" value="TreeGrafter"/>
</dbReference>
<evidence type="ECO:0000313" key="3">
    <source>
        <dbReference type="EMBL" id="KII69159.1"/>
    </source>
</evidence>
<dbReference type="Gene3D" id="2.120.10.80">
    <property type="entry name" value="Kelch-type beta propeller"/>
    <property type="match status" value="1"/>
</dbReference>
<dbReference type="OrthoDB" id="2419613at2759"/>
<proteinExistence type="predicted"/>
<dbReference type="PANTHER" id="PTHR46428">
    <property type="entry name" value="KELCH DOMAIN-CONTAINING PROTEIN 10"/>
    <property type="match status" value="1"/>
</dbReference>
<comment type="caution">
    <text evidence="3">The sequence shown here is derived from an EMBL/GenBank/DDBJ whole genome shotgun (WGS) entry which is preliminary data.</text>
</comment>
<protein>
    <submittedName>
        <fullName evidence="3">Kelch domain-containing protein 10</fullName>
    </submittedName>
</protein>
<organism evidence="3 4">
    <name type="scientific">Thelohanellus kitauei</name>
    <name type="common">Myxosporean</name>
    <dbReference type="NCBI Taxonomy" id="669202"/>
    <lineage>
        <taxon>Eukaryota</taxon>
        <taxon>Metazoa</taxon>
        <taxon>Cnidaria</taxon>
        <taxon>Myxozoa</taxon>
        <taxon>Myxosporea</taxon>
        <taxon>Bivalvulida</taxon>
        <taxon>Platysporina</taxon>
        <taxon>Myxobolidae</taxon>
        <taxon>Thelohanellus</taxon>
    </lineage>
</organism>
<dbReference type="EMBL" id="JWZT01002564">
    <property type="protein sequence ID" value="KII69159.1"/>
    <property type="molecule type" value="Genomic_DNA"/>
</dbReference>
<dbReference type="SUPFAM" id="SSF117281">
    <property type="entry name" value="Kelch motif"/>
    <property type="match status" value="1"/>
</dbReference>
<dbReference type="InterPro" id="IPR052125">
    <property type="entry name" value="KLHDC10"/>
</dbReference>
<sequence length="119" mass="14208">MYAFSSTYAYMSGGEHPDRTEYLLDIWRIDFETLEWVKLDKSLPRRLYYNHMSVVEDSILYHVGIYDMNSRYINALERFTIQLPSLFRICLEAICRSRKKIKYIGSLPKYIVGHLNLEN</sequence>
<dbReference type="AlphaFoldDB" id="A0A0C2IUW6"/>
<dbReference type="Proteomes" id="UP000031668">
    <property type="component" value="Unassembled WGS sequence"/>
</dbReference>
<keyword evidence="2" id="KW-0677">Repeat</keyword>
<dbReference type="InterPro" id="IPR015915">
    <property type="entry name" value="Kelch-typ_b-propeller"/>
</dbReference>
<reference evidence="3 4" key="1">
    <citation type="journal article" date="2014" name="Genome Biol. Evol.">
        <title>The genome of the myxosporean Thelohanellus kitauei shows adaptations to nutrient acquisition within its fish host.</title>
        <authorList>
            <person name="Yang Y."/>
            <person name="Xiong J."/>
            <person name="Zhou Z."/>
            <person name="Huo F."/>
            <person name="Miao W."/>
            <person name="Ran C."/>
            <person name="Liu Y."/>
            <person name="Zhang J."/>
            <person name="Feng J."/>
            <person name="Wang M."/>
            <person name="Wang M."/>
            <person name="Wang L."/>
            <person name="Yao B."/>
        </authorList>
    </citation>
    <scope>NUCLEOTIDE SEQUENCE [LARGE SCALE GENOMIC DNA]</scope>
    <source>
        <strain evidence="3">Wuqing</strain>
    </source>
</reference>